<dbReference type="PROSITE" id="PS00562">
    <property type="entry name" value="CBM1_1"/>
    <property type="match status" value="1"/>
</dbReference>
<dbReference type="InterPro" id="IPR035971">
    <property type="entry name" value="CBD_sf"/>
</dbReference>
<sequence>MSLRLFLVSCLLAASQAQQSAYGQCGGNGWTGPTTCVSGYTCVYQNDWYSQCVPGSATATTTRATTTPTTSSSTSSSRTTSISTTTTSTVRTTTASTTTLSSRTTTTTSTTTTRTTTTSSSSPSPSSGSTIQHWFVFGDSYTYNGFNPWGTQPSTSNPLGNPAFPGDTTSGGANYIGLAVTTYKKSDLFAYGFGISGATVDPALAYPTQGRALDVEISMWIQQYSNRATVGVPWTSDNTLFSLFFGVNDITVTMARTDMDTYTDKILASLMNQTNTLYSYGARKFMFINAPPVDRLPAVYGNAAIKTNVARWNSRLLAFAADFKNTHAGSSYVVYDTWTDYNKVLDNPTAYGLKSDVQGYGTDQTYFWRDAYHPNVKMHDVMAQAISSLWQSVGWW</sequence>
<dbReference type="Proteomes" id="UP001370758">
    <property type="component" value="Unassembled WGS sequence"/>
</dbReference>
<dbReference type="PANTHER" id="PTHR45642">
    <property type="entry name" value="GDSL ESTERASE/LIPASE EXL3"/>
    <property type="match status" value="1"/>
</dbReference>
<feature type="signal peptide" evidence="3">
    <location>
        <begin position="1"/>
        <end position="17"/>
    </location>
</feature>
<proteinExistence type="predicted"/>
<evidence type="ECO:0000313" key="5">
    <source>
        <dbReference type="EMBL" id="KAK6505888.1"/>
    </source>
</evidence>
<evidence type="ECO:0000256" key="3">
    <source>
        <dbReference type="SAM" id="SignalP"/>
    </source>
</evidence>
<feature type="domain" description="CBM1" evidence="4">
    <location>
        <begin position="17"/>
        <end position="53"/>
    </location>
</feature>
<name>A0AAV9WEH8_9PEZI</name>
<dbReference type="InterPro" id="IPR000254">
    <property type="entry name" value="CBD"/>
</dbReference>
<dbReference type="PROSITE" id="PS51164">
    <property type="entry name" value="CBM1_2"/>
    <property type="match status" value="1"/>
</dbReference>
<dbReference type="PANTHER" id="PTHR45642:SF139">
    <property type="entry name" value="SGNH HYDROLASE-TYPE ESTERASE DOMAIN-CONTAINING PROTEIN"/>
    <property type="match status" value="1"/>
</dbReference>
<gene>
    <name evidence="5" type="ORF">TWF481_007777</name>
</gene>
<dbReference type="EMBL" id="JAVHJL010000004">
    <property type="protein sequence ID" value="KAK6505888.1"/>
    <property type="molecule type" value="Genomic_DNA"/>
</dbReference>
<keyword evidence="1 3" id="KW-0732">Signal</keyword>
<dbReference type="InterPro" id="IPR001087">
    <property type="entry name" value="GDSL"/>
</dbReference>
<evidence type="ECO:0000256" key="1">
    <source>
        <dbReference type="ARBA" id="ARBA00022729"/>
    </source>
</evidence>
<dbReference type="SMART" id="SM00236">
    <property type="entry name" value="fCBD"/>
    <property type="match status" value="1"/>
</dbReference>
<feature type="region of interest" description="Disordered" evidence="2">
    <location>
        <begin position="59"/>
        <end position="128"/>
    </location>
</feature>
<dbReference type="Pfam" id="PF00657">
    <property type="entry name" value="Lipase_GDSL"/>
    <property type="match status" value="1"/>
</dbReference>
<dbReference type="SUPFAM" id="SSF57180">
    <property type="entry name" value="Cellulose-binding domain"/>
    <property type="match status" value="1"/>
</dbReference>
<dbReference type="SUPFAM" id="SSF52266">
    <property type="entry name" value="SGNH hydrolase"/>
    <property type="match status" value="1"/>
</dbReference>
<dbReference type="GO" id="GO:0030248">
    <property type="term" value="F:cellulose binding"/>
    <property type="evidence" value="ECO:0007669"/>
    <property type="project" value="InterPro"/>
</dbReference>
<evidence type="ECO:0000313" key="6">
    <source>
        <dbReference type="Proteomes" id="UP001370758"/>
    </source>
</evidence>
<reference evidence="5 6" key="1">
    <citation type="submission" date="2023-08" db="EMBL/GenBank/DDBJ databases">
        <authorList>
            <person name="Palmer J.M."/>
        </authorList>
    </citation>
    <scope>NUCLEOTIDE SEQUENCE [LARGE SCALE GENOMIC DNA]</scope>
    <source>
        <strain evidence="5 6">TWF481</strain>
    </source>
</reference>
<dbReference type="GO" id="GO:0016788">
    <property type="term" value="F:hydrolase activity, acting on ester bonds"/>
    <property type="evidence" value="ECO:0007669"/>
    <property type="project" value="InterPro"/>
</dbReference>
<comment type="caution">
    <text evidence="5">The sequence shown here is derived from an EMBL/GenBank/DDBJ whole genome shotgun (WGS) entry which is preliminary data.</text>
</comment>
<dbReference type="AlphaFoldDB" id="A0AAV9WEH8"/>
<accession>A0AAV9WEH8</accession>
<keyword evidence="6" id="KW-1185">Reference proteome</keyword>
<dbReference type="GO" id="GO:0005975">
    <property type="term" value="P:carbohydrate metabolic process"/>
    <property type="evidence" value="ECO:0007669"/>
    <property type="project" value="InterPro"/>
</dbReference>
<evidence type="ECO:0000256" key="2">
    <source>
        <dbReference type="SAM" id="MobiDB-lite"/>
    </source>
</evidence>
<dbReference type="CDD" id="cd01846">
    <property type="entry name" value="fatty_acyltransferase_like"/>
    <property type="match status" value="1"/>
</dbReference>
<dbReference type="Gene3D" id="3.40.50.1110">
    <property type="entry name" value="SGNH hydrolase"/>
    <property type="match status" value="1"/>
</dbReference>
<protein>
    <recommendedName>
        <fullName evidence="4">CBM1 domain-containing protein</fullName>
    </recommendedName>
</protein>
<dbReference type="InterPro" id="IPR050592">
    <property type="entry name" value="GDSL_lipolytic_enzyme"/>
</dbReference>
<organism evidence="5 6">
    <name type="scientific">Arthrobotrys musiformis</name>
    <dbReference type="NCBI Taxonomy" id="47236"/>
    <lineage>
        <taxon>Eukaryota</taxon>
        <taxon>Fungi</taxon>
        <taxon>Dikarya</taxon>
        <taxon>Ascomycota</taxon>
        <taxon>Pezizomycotina</taxon>
        <taxon>Orbiliomycetes</taxon>
        <taxon>Orbiliales</taxon>
        <taxon>Orbiliaceae</taxon>
        <taxon>Arthrobotrys</taxon>
    </lineage>
</organism>
<dbReference type="Pfam" id="PF00734">
    <property type="entry name" value="CBM_1"/>
    <property type="match status" value="1"/>
</dbReference>
<dbReference type="GO" id="GO:0005576">
    <property type="term" value="C:extracellular region"/>
    <property type="evidence" value="ECO:0007669"/>
    <property type="project" value="InterPro"/>
</dbReference>
<feature type="chain" id="PRO_5044001593" description="CBM1 domain-containing protein" evidence="3">
    <location>
        <begin position="18"/>
        <end position="396"/>
    </location>
</feature>
<dbReference type="InterPro" id="IPR036514">
    <property type="entry name" value="SGNH_hydro_sf"/>
</dbReference>
<evidence type="ECO:0000259" key="4">
    <source>
        <dbReference type="PROSITE" id="PS51164"/>
    </source>
</evidence>